<dbReference type="AlphaFoldDB" id="A0A7Y6I310"/>
<feature type="compositionally biased region" description="Basic and acidic residues" evidence="1">
    <location>
        <begin position="410"/>
        <end position="433"/>
    </location>
</feature>
<feature type="compositionally biased region" description="Polar residues" evidence="1">
    <location>
        <begin position="504"/>
        <end position="514"/>
    </location>
</feature>
<name>A0A7Y6I310_9ACTN</name>
<gene>
    <name evidence="2" type="ORF">HTZ77_04135</name>
</gene>
<protein>
    <submittedName>
        <fullName evidence="2">DUF4192 family protein</fullName>
    </submittedName>
</protein>
<feature type="region of interest" description="Disordered" evidence="1">
    <location>
        <begin position="346"/>
        <end position="538"/>
    </location>
</feature>
<dbReference type="EMBL" id="JABWGN010000002">
    <property type="protein sequence ID" value="NUW30614.1"/>
    <property type="molecule type" value="Genomic_DNA"/>
</dbReference>
<evidence type="ECO:0000313" key="3">
    <source>
        <dbReference type="Proteomes" id="UP000586042"/>
    </source>
</evidence>
<dbReference type="InterPro" id="IPR025447">
    <property type="entry name" value="DUF4192"/>
</dbReference>
<feature type="compositionally biased region" description="Polar residues" evidence="1">
    <location>
        <begin position="439"/>
        <end position="451"/>
    </location>
</feature>
<comment type="caution">
    <text evidence="2">The sequence shown here is derived from an EMBL/GenBank/DDBJ whole genome shotgun (WGS) entry which is preliminary data.</text>
</comment>
<sequence length="538" mass="57477">MTTNTPTPSLTLAGPADILAAMPYLVGFHPTDSLIVVGLARSQVKVAVRWNLPSPPGTLGPLRHLWKREGIDRVIVVGYGPGEQVTPAVDEARSLAAEAGVPVDEALRAYEGRYWSYVCDLPQCCPPEGMPYDPRTSRVAAEATVRGLVALPDRRSLERTIALVTGPVRLAMRRATSEAVAETRAALVRCGDADAFASAFVSAGLARMRTALTAHAAGDRVEDAVAARLGLDLTVIRVRDEAWTLTDSTHLGLWKDLTRRLEPRFVPPAASLFAMACWRAGDSTLATIALERALTIDPAYSMANLLMHALQCLLSPEMLRGRLPTPAELDTAMGPAHAGWLFPLLSTMDEEDPPSPTSEEDHPPATAENKGRPSSSVSAEDRPPTTSEREEQQPSCVTAEHHWPTTSGGNDHHSRAATEHQDHPQTSTEDRNDSPAALSEQNHPSSASPPSKQRDLSSAPVLGRPGDPSSTSAPSRKGDLCPASPPSKQRDLSSAPALGRPGDPSSTPSASRQSYLLAVPPRQRRAPEASEQDHAQAA</sequence>
<reference evidence="2 3" key="1">
    <citation type="submission" date="2020-06" db="EMBL/GenBank/DDBJ databases">
        <title>Nonomuraea sp. SMC257, a novel actinomycete isolated from soil.</title>
        <authorList>
            <person name="Chanama M."/>
        </authorList>
    </citation>
    <scope>NUCLEOTIDE SEQUENCE [LARGE SCALE GENOMIC DNA]</scope>
    <source>
        <strain evidence="2 3">SMC257</strain>
    </source>
</reference>
<accession>A0A7Y6I310</accession>
<evidence type="ECO:0000313" key="2">
    <source>
        <dbReference type="EMBL" id="NUW30614.1"/>
    </source>
</evidence>
<feature type="compositionally biased region" description="Basic and acidic residues" evidence="1">
    <location>
        <begin position="525"/>
        <end position="538"/>
    </location>
</feature>
<keyword evidence="3" id="KW-1185">Reference proteome</keyword>
<organism evidence="2 3">
    <name type="scientific">Nonomuraea montanisoli</name>
    <dbReference type="NCBI Taxonomy" id="2741721"/>
    <lineage>
        <taxon>Bacteria</taxon>
        <taxon>Bacillati</taxon>
        <taxon>Actinomycetota</taxon>
        <taxon>Actinomycetes</taxon>
        <taxon>Streptosporangiales</taxon>
        <taxon>Streptosporangiaceae</taxon>
        <taxon>Nonomuraea</taxon>
    </lineage>
</organism>
<dbReference type="Proteomes" id="UP000586042">
    <property type="component" value="Unassembled WGS sequence"/>
</dbReference>
<dbReference type="RefSeq" id="WP_175588087.1">
    <property type="nucleotide sequence ID" value="NZ_JABWGN010000002.1"/>
</dbReference>
<dbReference type="Pfam" id="PF13830">
    <property type="entry name" value="DUF4192"/>
    <property type="match status" value="1"/>
</dbReference>
<evidence type="ECO:0000256" key="1">
    <source>
        <dbReference type="SAM" id="MobiDB-lite"/>
    </source>
</evidence>
<proteinExistence type="predicted"/>
<feature type="compositionally biased region" description="Basic and acidic residues" evidence="1">
    <location>
        <begin position="379"/>
        <end position="392"/>
    </location>
</feature>